<sequence>MKPIQAINNTTIDLSVADKNWRAELELGFSVKADRTILRKRRSVGPLVIQRPFYPEDGVCHVYVLHPPGGIVGGDKLTTTINVDDGANVLLTTPGASKLYRSKKIFSAQKNYLNVNTGSLEWFPQECISFSGAHGVNRTKVCLHRQARFIGWEILCLGRPAANEVFEKGKVSMRFDIWRDDKPLLLDYLKITGADELLTAPWGLRSYPCNATFIAVGVNQLLMETLRKKVTLKSDAIAGMTRIEDVLICRFLGHQAEHAKEYFTQLWRHLREAVIGKTICEPRIWGT</sequence>
<evidence type="ECO:0000256" key="1">
    <source>
        <dbReference type="ARBA" id="ARBA00007177"/>
    </source>
</evidence>
<keyword evidence="2" id="KW-0143">Chaperone</keyword>
<dbReference type="PANTHER" id="PTHR33643:SF1">
    <property type="entry name" value="UREASE ACCESSORY PROTEIN D"/>
    <property type="match status" value="1"/>
</dbReference>
<proteinExistence type="inferred from homology"/>
<evidence type="ECO:0000313" key="3">
    <source>
        <dbReference type="EMBL" id="SVA07318.1"/>
    </source>
</evidence>
<dbReference type="InterPro" id="IPR002669">
    <property type="entry name" value="UreD"/>
</dbReference>
<evidence type="ECO:0000256" key="2">
    <source>
        <dbReference type="ARBA" id="ARBA00023186"/>
    </source>
</evidence>
<dbReference type="PANTHER" id="PTHR33643">
    <property type="entry name" value="UREASE ACCESSORY PROTEIN D"/>
    <property type="match status" value="1"/>
</dbReference>
<protein>
    <recommendedName>
        <fullName evidence="4">Urease accessory protein UreD</fullName>
    </recommendedName>
</protein>
<dbReference type="AlphaFoldDB" id="A0A381SVF8"/>
<dbReference type="EMBL" id="UINC01003552">
    <property type="protein sequence ID" value="SVA07318.1"/>
    <property type="molecule type" value="Genomic_DNA"/>
</dbReference>
<dbReference type="HAMAP" id="MF_01384">
    <property type="entry name" value="UreD"/>
    <property type="match status" value="1"/>
</dbReference>
<name>A0A381SVF8_9ZZZZ</name>
<dbReference type="Pfam" id="PF01774">
    <property type="entry name" value="UreD"/>
    <property type="match status" value="1"/>
</dbReference>
<evidence type="ECO:0008006" key="4">
    <source>
        <dbReference type="Google" id="ProtNLM"/>
    </source>
</evidence>
<gene>
    <name evidence="3" type="ORF">METZ01_LOCUS60172</name>
</gene>
<accession>A0A381SVF8</accession>
<dbReference type="GO" id="GO:0016151">
    <property type="term" value="F:nickel cation binding"/>
    <property type="evidence" value="ECO:0007669"/>
    <property type="project" value="InterPro"/>
</dbReference>
<organism evidence="3">
    <name type="scientific">marine metagenome</name>
    <dbReference type="NCBI Taxonomy" id="408172"/>
    <lineage>
        <taxon>unclassified sequences</taxon>
        <taxon>metagenomes</taxon>
        <taxon>ecological metagenomes</taxon>
    </lineage>
</organism>
<reference evidence="3" key="1">
    <citation type="submission" date="2018-05" db="EMBL/GenBank/DDBJ databases">
        <authorList>
            <person name="Lanie J.A."/>
            <person name="Ng W.-L."/>
            <person name="Kazmierczak K.M."/>
            <person name="Andrzejewski T.M."/>
            <person name="Davidsen T.M."/>
            <person name="Wayne K.J."/>
            <person name="Tettelin H."/>
            <person name="Glass J.I."/>
            <person name="Rusch D."/>
            <person name="Podicherti R."/>
            <person name="Tsui H.-C.T."/>
            <person name="Winkler M.E."/>
        </authorList>
    </citation>
    <scope>NUCLEOTIDE SEQUENCE</scope>
</reference>
<comment type="similarity">
    <text evidence="1">Belongs to the UreD family.</text>
</comment>